<dbReference type="GO" id="GO:0004558">
    <property type="term" value="F:alpha-1,4-glucosidase activity"/>
    <property type="evidence" value="ECO:0007669"/>
    <property type="project" value="UniProtKB-EC"/>
</dbReference>
<dbReference type="SUPFAM" id="SSF51445">
    <property type="entry name" value="(Trans)glycosidases"/>
    <property type="match status" value="1"/>
</dbReference>
<reference evidence="2" key="1">
    <citation type="submission" date="2018-06" db="EMBL/GenBank/DDBJ databases">
        <authorList>
            <person name="Zhirakovskaya E."/>
        </authorList>
    </citation>
    <scope>NUCLEOTIDE SEQUENCE</scope>
</reference>
<dbReference type="PANTHER" id="PTHR10357">
    <property type="entry name" value="ALPHA-AMYLASE FAMILY MEMBER"/>
    <property type="match status" value="1"/>
</dbReference>
<feature type="domain" description="Glycosyl hydrolase family 13 catalytic" evidence="1">
    <location>
        <begin position="45"/>
        <end position="192"/>
    </location>
</feature>
<proteinExistence type="predicted"/>
<dbReference type="EMBL" id="UOFV01000287">
    <property type="protein sequence ID" value="VAX02087.1"/>
    <property type="molecule type" value="Genomic_DNA"/>
</dbReference>
<keyword evidence="2" id="KW-0326">Glycosidase</keyword>
<organism evidence="2">
    <name type="scientific">hydrothermal vent metagenome</name>
    <dbReference type="NCBI Taxonomy" id="652676"/>
    <lineage>
        <taxon>unclassified sequences</taxon>
        <taxon>metagenomes</taxon>
        <taxon>ecological metagenomes</taxon>
    </lineage>
</organism>
<dbReference type="Gene3D" id="3.20.20.80">
    <property type="entry name" value="Glycosidases"/>
    <property type="match status" value="1"/>
</dbReference>
<dbReference type="Pfam" id="PF00128">
    <property type="entry name" value="Alpha-amylase"/>
    <property type="match status" value="1"/>
</dbReference>
<protein>
    <submittedName>
        <fullName evidence="2">Maltodextrin glucosidase</fullName>
        <ecNumber evidence="2">3.2.1.20</ecNumber>
    </submittedName>
</protein>
<dbReference type="AlphaFoldDB" id="A0A3B1BAN6"/>
<gene>
    <name evidence="2" type="ORF">MNBD_GAMMA19-882</name>
</gene>
<accession>A0A3B1BAN6</accession>
<dbReference type="EC" id="3.2.1.20" evidence="2"/>
<dbReference type="PANTHER" id="PTHR10357:SF209">
    <property type="entry name" value="PERIPLASMIC ALPHA-AMYLASE"/>
    <property type="match status" value="1"/>
</dbReference>
<evidence type="ECO:0000313" key="2">
    <source>
        <dbReference type="EMBL" id="VAX02087.1"/>
    </source>
</evidence>
<name>A0A3B1BAN6_9ZZZZ</name>
<dbReference type="InterPro" id="IPR017853">
    <property type="entry name" value="GH"/>
</dbReference>
<feature type="non-terminal residue" evidence="2">
    <location>
        <position position="229"/>
    </location>
</feature>
<dbReference type="InterPro" id="IPR006047">
    <property type="entry name" value="GH13_cat_dom"/>
</dbReference>
<sequence>MPNNPADTQQHIERSLKDIDWSTISAGRDYFPSPAAWEDEVLYFLFVDRFSDGREHGGFADEADVPVEGPTGQRTTPLFQLQTDAGSADRQPWFEAGKSWCGGTLAGLRDKLGYLQRLGISVIWLSPVFKQVTGSQDYHGYGVQNFLDVDPHFGTRDELRDFVAAAHAAGIRVILDIILNHAGNVFAYNNNQRYFYHQGNQWPVEGFRSRIDDAGSLPFGPVDDSAWPD</sequence>
<keyword evidence="2" id="KW-0378">Hydrolase</keyword>
<dbReference type="GO" id="GO:0005975">
    <property type="term" value="P:carbohydrate metabolic process"/>
    <property type="evidence" value="ECO:0007669"/>
    <property type="project" value="InterPro"/>
</dbReference>
<evidence type="ECO:0000259" key="1">
    <source>
        <dbReference type="Pfam" id="PF00128"/>
    </source>
</evidence>